<evidence type="ECO:0008006" key="6">
    <source>
        <dbReference type="Google" id="ProtNLM"/>
    </source>
</evidence>
<dbReference type="GO" id="GO:0005840">
    <property type="term" value="C:ribosome"/>
    <property type="evidence" value="ECO:0007669"/>
    <property type="project" value="UniProtKB-KW"/>
</dbReference>
<evidence type="ECO:0000256" key="3">
    <source>
        <dbReference type="ARBA" id="ARBA00023274"/>
    </source>
</evidence>
<sequence>MLLLQRLARCCESGSRPTYRASLWRGFSSGALNAENGSMMKNSSSALQEAQVCGRGDKRTKKGKRFNHSHGNYRHQKGWETRRLREKWEIPAGPAPGSLLPLPFPPLLSRYGLALPSSENFVYWRKVLEILLRPC</sequence>
<comment type="similarity">
    <text evidence="1">Belongs to the bacterial ribosomal protein bTHX family.</text>
</comment>
<dbReference type="InterPro" id="IPR044695">
    <property type="entry name" value="Ribosomal_bTHXc/bTHXc_plant"/>
</dbReference>
<dbReference type="PANTHER" id="PTHR34550:SF2">
    <property type="entry name" value="SMALL RIBOSOMAL SUBUNIT PROTEIN BTHXC"/>
    <property type="match status" value="1"/>
</dbReference>
<evidence type="ECO:0000256" key="2">
    <source>
        <dbReference type="ARBA" id="ARBA00022980"/>
    </source>
</evidence>
<name>A0ABD3HE63_9MARC</name>
<protein>
    <recommendedName>
        <fullName evidence="6">Ribosomal protein L2</fullName>
    </recommendedName>
</protein>
<dbReference type="Pfam" id="PF17067">
    <property type="entry name" value="RPS31"/>
    <property type="match status" value="1"/>
</dbReference>
<dbReference type="EMBL" id="JBJQOH010000004">
    <property type="protein sequence ID" value="KAL3688769.1"/>
    <property type="molecule type" value="Genomic_DNA"/>
</dbReference>
<dbReference type="NCBIfam" id="TIGR04560">
    <property type="entry name" value="ribo_THX"/>
    <property type="match status" value="1"/>
</dbReference>
<evidence type="ECO:0000256" key="1">
    <source>
        <dbReference type="ARBA" id="ARBA00010834"/>
    </source>
</evidence>
<dbReference type="PANTHER" id="PTHR34550">
    <property type="entry name" value="30S RIBOSOMAL PROTEIN S31, CHLOROPLASTIC"/>
    <property type="match status" value="1"/>
</dbReference>
<evidence type="ECO:0000313" key="4">
    <source>
        <dbReference type="EMBL" id="KAL3688769.1"/>
    </source>
</evidence>
<keyword evidence="3" id="KW-0687">Ribonucleoprotein</keyword>
<reference evidence="4 5" key="1">
    <citation type="submission" date="2024-09" db="EMBL/GenBank/DDBJ databases">
        <title>Chromosome-scale assembly of Riccia sorocarpa.</title>
        <authorList>
            <person name="Paukszto L."/>
        </authorList>
    </citation>
    <scope>NUCLEOTIDE SEQUENCE [LARGE SCALE GENOMIC DNA]</scope>
    <source>
        <strain evidence="4">LP-2024</strain>
        <tissue evidence="4">Aerial parts of the thallus</tissue>
    </source>
</reference>
<accession>A0ABD3HE63</accession>
<keyword evidence="5" id="KW-1185">Reference proteome</keyword>
<organism evidence="4 5">
    <name type="scientific">Riccia sorocarpa</name>
    <dbReference type="NCBI Taxonomy" id="122646"/>
    <lineage>
        <taxon>Eukaryota</taxon>
        <taxon>Viridiplantae</taxon>
        <taxon>Streptophyta</taxon>
        <taxon>Embryophyta</taxon>
        <taxon>Marchantiophyta</taxon>
        <taxon>Marchantiopsida</taxon>
        <taxon>Marchantiidae</taxon>
        <taxon>Marchantiales</taxon>
        <taxon>Ricciaceae</taxon>
        <taxon>Riccia</taxon>
    </lineage>
</organism>
<evidence type="ECO:0000313" key="5">
    <source>
        <dbReference type="Proteomes" id="UP001633002"/>
    </source>
</evidence>
<dbReference type="Proteomes" id="UP001633002">
    <property type="component" value="Unassembled WGS sequence"/>
</dbReference>
<comment type="caution">
    <text evidence="4">The sequence shown here is derived from an EMBL/GenBank/DDBJ whole genome shotgun (WGS) entry which is preliminary data.</text>
</comment>
<dbReference type="InterPro" id="IPR030826">
    <property type="entry name" value="Ribosomal_bTHX/bTHXc/bTHXm"/>
</dbReference>
<dbReference type="AlphaFoldDB" id="A0ABD3HE63"/>
<dbReference type="GO" id="GO:1990904">
    <property type="term" value="C:ribonucleoprotein complex"/>
    <property type="evidence" value="ECO:0007669"/>
    <property type="project" value="UniProtKB-KW"/>
</dbReference>
<gene>
    <name evidence="4" type="ORF">R1sor_015078</name>
</gene>
<proteinExistence type="inferred from homology"/>
<keyword evidence="2" id="KW-0689">Ribosomal protein</keyword>